<dbReference type="RefSeq" id="WP_375734547.1">
    <property type="nucleotide sequence ID" value="NZ_JBCGDC010000036.1"/>
</dbReference>
<evidence type="ECO:0000313" key="2">
    <source>
        <dbReference type="EMBL" id="MFB6394376.1"/>
    </source>
</evidence>
<keyword evidence="3" id="KW-1185">Reference proteome</keyword>
<comment type="caution">
    <text evidence="2">The sequence shown here is derived from an EMBL/GenBank/DDBJ whole genome shotgun (WGS) entry which is preliminary data.</text>
</comment>
<feature type="domain" description="DUF6745" evidence="1">
    <location>
        <begin position="197"/>
        <end position="285"/>
    </location>
</feature>
<gene>
    <name evidence="2" type="ORF">AAFH96_14840</name>
</gene>
<dbReference type="Pfam" id="PF20530">
    <property type="entry name" value="DUF6745"/>
    <property type="match status" value="1"/>
</dbReference>
<reference evidence="2 3" key="1">
    <citation type="submission" date="2024-04" db="EMBL/GenBank/DDBJ databases">
        <title>Polymorphospora sp. isolated from Baiyangdian Lake in Xiong'an New Area.</title>
        <authorList>
            <person name="Zhang X."/>
            <person name="Liu J."/>
        </authorList>
    </citation>
    <scope>NUCLEOTIDE SEQUENCE [LARGE SCALE GENOMIC DNA]</scope>
    <source>
        <strain evidence="2 3">2-325</strain>
    </source>
</reference>
<protein>
    <submittedName>
        <fullName evidence="2">DUF6745 domain-containing protein</fullName>
    </submittedName>
</protein>
<organism evidence="2 3">
    <name type="scientific">Polymorphospora lycopeni</name>
    <dbReference type="NCBI Taxonomy" id="3140240"/>
    <lineage>
        <taxon>Bacteria</taxon>
        <taxon>Bacillati</taxon>
        <taxon>Actinomycetota</taxon>
        <taxon>Actinomycetes</taxon>
        <taxon>Micromonosporales</taxon>
        <taxon>Micromonosporaceae</taxon>
        <taxon>Polymorphospora</taxon>
    </lineage>
</organism>
<sequence>MTAPARHQTARDVIPARTLESSIEHWLAAVEIRREWLDHGLSTTPADRAGAEDRLTAIYARHFRPRPRFRWVDSPRQALPSLTGLPTHDVLQRWVMPRRPPGVPPLASDIAAGLSRLRGALDDAVSHPDLDPSRLRRDKGKPWPVLPPLEALDAGVPLREVLRQGVRDALRTSLADGFYLPVRAALSAYGRLPVAWYGQQEAHWIGYYDLLRRLGFARYRPADADHLDDWAMLARSCGWWWPGEDVCVVVERPAVIRTESVPGGWHGQVRPRQGDGGPVEYRDGWRPLLNR</sequence>
<dbReference type="Proteomes" id="UP001582793">
    <property type="component" value="Unassembled WGS sequence"/>
</dbReference>
<proteinExistence type="predicted"/>
<name>A0ABV5CRE8_9ACTN</name>
<dbReference type="InterPro" id="IPR046633">
    <property type="entry name" value="DUF6745"/>
</dbReference>
<dbReference type="EMBL" id="JBCGDC010000036">
    <property type="protein sequence ID" value="MFB6394376.1"/>
    <property type="molecule type" value="Genomic_DNA"/>
</dbReference>
<evidence type="ECO:0000259" key="1">
    <source>
        <dbReference type="Pfam" id="PF20530"/>
    </source>
</evidence>
<evidence type="ECO:0000313" key="3">
    <source>
        <dbReference type="Proteomes" id="UP001582793"/>
    </source>
</evidence>
<accession>A0ABV5CRE8</accession>